<evidence type="ECO:0000256" key="1">
    <source>
        <dbReference type="SAM" id="Phobius"/>
    </source>
</evidence>
<evidence type="ECO:0000313" key="2">
    <source>
        <dbReference type="EMBL" id="KAL1531322.1"/>
    </source>
</evidence>
<dbReference type="EMBL" id="JBEAFC010000015">
    <property type="protein sequence ID" value="KAL1531322.1"/>
    <property type="molecule type" value="Genomic_DNA"/>
</dbReference>
<keyword evidence="1" id="KW-0472">Membrane</keyword>
<feature type="transmembrane region" description="Helical" evidence="1">
    <location>
        <begin position="47"/>
        <end position="67"/>
    </location>
</feature>
<reference evidence="2 3" key="1">
    <citation type="submission" date="2024-06" db="EMBL/GenBank/DDBJ databases">
        <title>A chromosome level genome sequence of Diviner's sage (Salvia divinorum).</title>
        <authorList>
            <person name="Ford S.A."/>
            <person name="Ro D.-K."/>
            <person name="Ness R.W."/>
            <person name="Phillips M.A."/>
        </authorList>
    </citation>
    <scope>NUCLEOTIDE SEQUENCE [LARGE SCALE GENOMIC DNA]</scope>
    <source>
        <strain evidence="2">SAF-2024a</strain>
        <tissue evidence="2">Leaf</tissue>
    </source>
</reference>
<accession>A0ABD1FHL2</accession>
<dbReference type="Proteomes" id="UP001567538">
    <property type="component" value="Unassembled WGS sequence"/>
</dbReference>
<dbReference type="AlphaFoldDB" id="A0ABD1FHL2"/>
<feature type="transmembrane region" description="Helical" evidence="1">
    <location>
        <begin position="12"/>
        <end position="35"/>
    </location>
</feature>
<keyword evidence="3" id="KW-1185">Reference proteome</keyword>
<feature type="transmembrane region" description="Helical" evidence="1">
    <location>
        <begin position="118"/>
        <end position="140"/>
    </location>
</feature>
<keyword evidence="1" id="KW-0812">Transmembrane</keyword>
<proteinExistence type="predicted"/>
<organism evidence="2 3">
    <name type="scientific">Salvia divinorum</name>
    <name type="common">Maria pastora</name>
    <name type="synonym">Diviner's sage</name>
    <dbReference type="NCBI Taxonomy" id="28513"/>
    <lineage>
        <taxon>Eukaryota</taxon>
        <taxon>Viridiplantae</taxon>
        <taxon>Streptophyta</taxon>
        <taxon>Embryophyta</taxon>
        <taxon>Tracheophyta</taxon>
        <taxon>Spermatophyta</taxon>
        <taxon>Magnoliopsida</taxon>
        <taxon>eudicotyledons</taxon>
        <taxon>Gunneridae</taxon>
        <taxon>Pentapetalae</taxon>
        <taxon>asterids</taxon>
        <taxon>lamiids</taxon>
        <taxon>Lamiales</taxon>
        <taxon>Lamiaceae</taxon>
        <taxon>Nepetoideae</taxon>
        <taxon>Mentheae</taxon>
        <taxon>Salviinae</taxon>
        <taxon>Salvia</taxon>
        <taxon>Salvia subgen. Calosphace</taxon>
    </lineage>
</organism>
<comment type="caution">
    <text evidence="2">The sequence shown here is derived from an EMBL/GenBank/DDBJ whole genome shotgun (WGS) entry which is preliminary data.</text>
</comment>
<name>A0ABD1FHL2_SALDI</name>
<feature type="transmembrane region" description="Helical" evidence="1">
    <location>
        <begin position="79"/>
        <end position="98"/>
    </location>
</feature>
<evidence type="ECO:0000313" key="3">
    <source>
        <dbReference type="Proteomes" id="UP001567538"/>
    </source>
</evidence>
<dbReference type="PANTHER" id="PTHR39113">
    <property type="entry name" value="MEMBRANE LIPOPROTEIN-RELATED"/>
    <property type="match status" value="1"/>
</dbReference>
<protein>
    <recommendedName>
        <fullName evidence="4">Membrane lipoprotein</fullName>
    </recommendedName>
</protein>
<evidence type="ECO:0008006" key="4">
    <source>
        <dbReference type="Google" id="ProtNLM"/>
    </source>
</evidence>
<sequence>MASPSSRRRSSCSFLTLLLSFFNFILFILSAASIAPTIALRMPPTSLGWAFLMISSVSLMSSFIGFYSHLTHFCLITHVSLLLASSAGQLLGILALFTKETSSLEMLRSSRDPREAKVLVRLECGVLMAMIVMQLGVLLLSCVVQSCSVREYETEGKRRHKIARVQEESEEMATEMKTKDFDEKMINKYGKWTESDV</sequence>
<gene>
    <name evidence="2" type="ORF">AAHA92_34011</name>
</gene>
<keyword evidence="1" id="KW-1133">Transmembrane helix</keyword>
<dbReference type="PANTHER" id="PTHR39113:SF1">
    <property type="entry name" value="MEMBRANE LIPOPROTEIN"/>
    <property type="match status" value="1"/>
</dbReference>